<dbReference type="AlphaFoldDB" id="A0A8T6YXB7"/>
<name>A0A8T6YXB7_9GAMM</name>
<dbReference type="EMBL" id="PNCO02000002">
    <property type="protein sequence ID" value="NKC21039.1"/>
    <property type="molecule type" value="Genomic_DNA"/>
</dbReference>
<keyword evidence="2" id="KW-1185">Reference proteome</keyword>
<sequence length="68" mass="7330">MTSRLVAASAMTDFYLQCQLLFGAGDKGFIGEQSNCTLTLPSCMSLAAKYSSHQVVQASEYKAAFIPM</sequence>
<protein>
    <submittedName>
        <fullName evidence="1">Uncharacterized protein</fullName>
    </submittedName>
</protein>
<dbReference type="Proteomes" id="UP000307537">
    <property type="component" value="Unassembled WGS sequence"/>
</dbReference>
<evidence type="ECO:0000313" key="2">
    <source>
        <dbReference type="Proteomes" id="UP000307537"/>
    </source>
</evidence>
<proteinExistence type="predicted"/>
<comment type="caution">
    <text evidence="1">The sequence shown here is derived from an EMBL/GenBank/DDBJ whole genome shotgun (WGS) entry which is preliminary data.</text>
</comment>
<accession>A0A8T6YXB7</accession>
<gene>
    <name evidence="1" type="ORF">CWC29_019855</name>
</gene>
<evidence type="ECO:0000313" key="1">
    <source>
        <dbReference type="EMBL" id="NKC21039.1"/>
    </source>
</evidence>
<organism evidence="1 2">
    <name type="scientific">Pseudoalteromonas galatheae</name>
    <dbReference type="NCBI Taxonomy" id="579562"/>
    <lineage>
        <taxon>Bacteria</taxon>
        <taxon>Pseudomonadati</taxon>
        <taxon>Pseudomonadota</taxon>
        <taxon>Gammaproteobacteria</taxon>
        <taxon>Alteromonadales</taxon>
        <taxon>Pseudoalteromonadaceae</taxon>
        <taxon>Pseudoalteromonas</taxon>
    </lineage>
</organism>
<reference evidence="1" key="1">
    <citation type="submission" date="2019-10" db="EMBL/GenBank/DDBJ databases">
        <authorList>
            <person name="Paulsen S."/>
        </authorList>
    </citation>
    <scope>NUCLEOTIDE SEQUENCE</scope>
    <source>
        <strain evidence="1">S4498</strain>
    </source>
</reference>
<dbReference type="RefSeq" id="WP_167815454.1">
    <property type="nucleotide sequence ID" value="NZ_PNCO02000002.1"/>
</dbReference>